<dbReference type="InterPro" id="IPR050306">
    <property type="entry name" value="PfkB_Carbo_kinase"/>
</dbReference>
<comment type="caution">
    <text evidence="5">The sequence shown here is derived from an EMBL/GenBank/DDBJ whole genome shotgun (WGS) entry which is preliminary data.</text>
</comment>
<dbReference type="CDD" id="cd01166">
    <property type="entry name" value="KdgK"/>
    <property type="match status" value="1"/>
</dbReference>
<sequence length="299" mass="31694">MIEIAVKSGGDAQLASGGDTLNTAVYLARQGVAVDYATALGDDPYSDEMLARWQAEGVGTGLVPRLPGRVPGLYMIRTDDRGERSFHYWRDRAPARELFELPGSDGLVERLLGYDLIYFSGITLSLYSDRGRDAFHAALAAAKAKGARIAFDGNYRPRGWPDKARAQAVFERFLRLATHALPTFDDEQALFGDADPQATIARLRGWGVGEIVVKSGAEGCHIAADGAETTVPVPVRVTPVDTTAAGDSFNAGYLAGRFAGLDPAAAAGRGHRLAAVVIGHRGAIVPRDAMPDFAGGPVA</sequence>
<dbReference type="Gene3D" id="3.40.1190.20">
    <property type="match status" value="1"/>
</dbReference>
<evidence type="ECO:0000256" key="3">
    <source>
        <dbReference type="ARBA" id="ARBA00022777"/>
    </source>
</evidence>
<evidence type="ECO:0000259" key="4">
    <source>
        <dbReference type="Pfam" id="PF00294"/>
    </source>
</evidence>
<protein>
    <submittedName>
        <fullName evidence="5">2-dehydro-3-deoxygluconokinase</fullName>
        <ecNumber evidence="5">2.7.1.45</ecNumber>
    </submittedName>
</protein>
<keyword evidence="2 5" id="KW-0808">Transferase</keyword>
<dbReference type="Pfam" id="PF00294">
    <property type="entry name" value="PfkB"/>
    <property type="match status" value="1"/>
</dbReference>
<keyword evidence="3" id="KW-0418">Kinase</keyword>
<comment type="similarity">
    <text evidence="1">Belongs to the carbohydrate kinase PfkB family.</text>
</comment>
<feature type="domain" description="Carbohydrate kinase PfkB" evidence="4">
    <location>
        <begin position="11"/>
        <end position="287"/>
    </location>
</feature>
<accession>A0ABU1JUM9</accession>
<evidence type="ECO:0000256" key="2">
    <source>
        <dbReference type="ARBA" id="ARBA00022679"/>
    </source>
</evidence>
<evidence type="ECO:0000313" key="5">
    <source>
        <dbReference type="EMBL" id="MDR6292013.1"/>
    </source>
</evidence>
<evidence type="ECO:0000313" key="6">
    <source>
        <dbReference type="Proteomes" id="UP001262410"/>
    </source>
</evidence>
<dbReference type="PANTHER" id="PTHR43085">
    <property type="entry name" value="HEXOKINASE FAMILY MEMBER"/>
    <property type="match status" value="1"/>
</dbReference>
<dbReference type="PANTHER" id="PTHR43085:SF15">
    <property type="entry name" value="2-DEHYDRO-3-DEOXYGLUCONOKINASE"/>
    <property type="match status" value="1"/>
</dbReference>
<dbReference type="GO" id="GO:0008673">
    <property type="term" value="F:2-dehydro-3-deoxygluconokinase activity"/>
    <property type="evidence" value="ECO:0007669"/>
    <property type="project" value="UniProtKB-EC"/>
</dbReference>
<keyword evidence="6" id="KW-1185">Reference proteome</keyword>
<reference evidence="5 6" key="1">
    <citation type="submission" date="2023-07" db="EMBL/GenBank/DDBJ databases">
        <title>Sorghum-associated microbial communities from plants grown in Nebraska, USA.</title>
        <authorList>
            <person name="Schachtman D."/>
        </authorList>
    </citation>
    <scope>NUCLEOTIDE SEQUENCE [LARGE SCALE GENOMIC DNA]</scope>
    <source>
        <strain evidence="5 6">584</strain>
    </source>
</reference>
<dbReference type="InterPro" id="IPR011611">
    <property type="entry name" value="PfkB_dom"/>
</dbReference>
<proteinExistence type="inferred from homology"/>
<dbReference type="InterPro" id="IPR002173">
    <property type="entry name" value="Carboh/pur_kinase_PfkB_CS"/>
</dbReference>
<dbReference type="EC" id="2.7.1.45" evidence="5"/>
<dbReference type="EMBL" id="JAVDPW010000008">
    <property type="protein sequence ID" value="MDR6292013.1"/>
    <property type="molecule type" value="Genomic_DNA"/>
</dbReference>
<name>A0ABU1JUM9_9PROT</name>
<dbReference type="InterPro" id="IPR029056">
    <property type="entry name" value="Ribokinase-like"/>
</dbReference>
<organism evidence="5 6">
    <name type="scientific">Inquilinus ginsengisoli</name>
    <dbReference type="NCBI Taxonomy" id="363840"/>
    <lineage>
        <taxon>Bacteria</taxon>
        <taxon>Pseudomonadati</taxon>
        <taxon>Pseudomonadota</taxon>
        <taxon>Alphaproteobacteria</taxon>
        <taxon>Rhodospirillales</taxon>
        <taxon>Rhodospirillaceae</taxon>
        <taxon>Inquilinus</taxon>
    </lineage>
</organism>
<dbReference type="Proteomes" id="UP001262410">
    <property type="component" value="Unassembled WGS sequence"/>
</dbReference>
<evidence type="ECO:0000256" key="1">
    <source>
        <dbReference type="ARBA" id="ARBA00010688"/>
    </source>
</evidence>
<dbReference type="PROSITE" id="PS00584">
    <property type="entry name" value="PFKB_KINASES_2"/>
    <property type="match status" value="1"/>
</dbReference>
<gene>
    <name evidence="5" type="ORF">E9232_004551</name>
</gene>
<dbReference type="SUPFAM" id="SSF53613">
    <property type="entry name" value="Ribokinase-like"/>
    <property type="match status" value="1"/>
</dbReference>